<dbReference type="Pfam" id="PF04392">
    <property type="entry name" value="ABC_sub_bind"/>
    <property type="match status" value="1"/>
</dbReference>
<dbReference type="PANTHER" id="PTHR35271">
    <property type="entry name" value="ABC TRANSPORTER, SUBSTRATE-BINDING LIPOPROTEIN-RELATED"/>
    <property type="match status" value="1"/>
</dbReference>
<keyword evidence="2" id="KW-1185">Reference proteome</keyword>
<dbReference type="CDD" id="cd06325">
    <property type="entry name" value="PBP1_ABC_unchar_transporter"/>
    <property type="match status" value="1"/>
</dbReference>
<organism evidence="1 2">
    <name type="scientific">Bradyrhizobium retamae</name>
    <dbReference type="NCBI Taxonomy" id="1300035"/>
    <lineage>
        <taxon>Bacteria</taxon>
        <taxon>Pseudomonadati</taxon>
        <taxon>Pseudomonadota</taxon>
        <taxon>Alphaproteobacteria</taxon>
        <taxon>Hyphomicrobiales</taxon>
        <taxon>Nitrobacteraceae</taxon>
        <taxon>Bradyrhizobium</taxon>
    </lineage>
</organism>
<dbReference type="SUPFAM" id="SSF53822">
    <property type="entry name" value="Periplasmic binding protein-like I"/>
    <property type="match status" value="1"/>
</dbReference>
<evidence type="ECO:0000313" key="1">
    <source>
        <dbReference type="EMBL" id="KRR19437.1"/>
    </source>
</evidence>
<dbReference type="InterPro" id="IPR028082">
    <property type="entry name" value="Peripla_BP_I"/>
</dbReference>
<reference evidence="1 2" key="1">
    <citation type="submission" date="2014-03" db="EMBL/GenBank/DDBJ databases">
        <title>Bradyrhizobium valentinum sp. nov., isolated from effective nodules of Lupinus mariae-josephae, a lupine endemic of basic-lime soils in Eastern Spain.</title>
        <authorList>
            <person name="Duran D."/>
            <person name="Rey L."/>
            <person name="Navarro A."/>
            <person name="Busquets A."/>
            <person name="Imperial J."/>
            <person name="Ruiz-Argueso T."/>
        </authorList>
    </citation>
    <scope>NUCLEOTIDE SEQUENCE [LARGE SCALE GENOMIC DNA]</scope>
    <source>
        <strain evidence="1 2">Ro19</strain>
    </source>
</reference>
<evidence type="ECO:0000313" key="2">
    <source>
        <dbReference type="Proteomes" id="UP000052023"/>
    </source>
</evidence>
<dbReference type="RefSeq" id="WP_057846655.1">
    <property type="nucleotide sequence ID" value="NZ_LLYA01000185.1"/>
</dbReference>
<accession>A0A0R3MP80</accession>
<dbReference type="InterPro" id="IPR007487">
    <property type="entry name" value="ABC_transpt-TYRBP-like"/>
</dbReference>
<proteinExistence type="predicted"/>
<protein>
    <recommendedName>
        <fullName evidence="3">ABC transporter substrate-binding protein</fullName>
    </recommendedName>
</protein>
<dbReference type="OrthoDB" id="9776955at2"/>
<name>A0A0R3MP80_9BRAD</name>
<dbReference type="Proteomes" id="UP000052023">
    <property type="component" value="Unassembled WGS sequence"/>
</dbReference>
<dbReference type="EMBL" id="LLYA01000185">
    <property type="protein sequence ID" value="KRR19437.1"/>
    <property type="molecule type" value="Genomic_DNA"/>
</dbReference>
<sequence>MRRRDFVRTVAYSSIALPLRAFAQQPAGKVWRVGYLYPGNLDNPADRAALNLFSSELARLGFAEGTNVLIDTRFAKGKPGTLDALAKDIVDARPDAIVAIATPAIAAAQKATSAIPIVMMPATDPIGSGFVKSLARPGGNITGMANMYGDSVPKDIELLHSLLPTANRLAILGSSNPTHPEQREIAIKAAKTLGFTTLPVMAPNQDELEQAFARMSAENCDTLFVLADPVRPPIVQLAAREKIPAMYQFGGYVDLGGFASYGAEFNAILRKGAEYIARIFKGANPAETPVEQPVVFEFAINLNTAKELGVSVPEGILARADRLIE</sequence>
<evidence type="ECO:0008006" key="3">
    <source>
        <dbReference type="Google" id="ProtNLM"/>
    </source>
</evidence>
<gene>
    <name evidence="1" type="ORF">CQ13_33550</name>
</gene>
<dbReference type="Gene3D" id="3.40.50.2300">
    <property type="match status" value="2"/>
</dbReference>
<dbReference type="PANTHER" id="PTHR35271:SF1">
    <property type="entry name" value="ABC TRANSPORTER, SUBSTRATE-BINDING LIPOPROTEIN"/>
    <property type="match status" value="1"/>
</dbReference>
<dbReference type="AlphaFoldDB" id="A0A0R3MP80"/>
<comment type="caution">
    <text evidence="1">The sequence shown here is derived from an EMBL/GenBank/DDBJ whole genome shotgun (WGS) entry which is preliminary data.</text>
</comment>